<dbReference type="AlphaFoldDB" id="A0A5M3W4M7"/>
<keyword evidence="1" id="KW-0472">Membrane</keyword>
<organism evidence="2 3">
    <name type="scientific">Acrocarpospora corrugata</name>
    <dbReference type="NCBI Taxonomy" id="35763"/>
    <lineage>
        <taxon>Bacteria</taxon>
        <taxon>Bacillati</taxon>
        <taxon>Actinomycetota</taxon>
        <taxon>Actinomycetes</taxon>
        <taxon>Streptosporangiales</taxon>
        <taxon>Streptosporangiaceae</taxon>
        <taxon>Acrocarpospora</taxon>
    </lineage>
</organism>
<dbReference type="EMBL" id="BLAD01000072">
    <property type="protein sequence ID" value="GES03724.1"/>
    <property type="molecule type" value="Genomic_DNA"/>
</dbReference>
<gene>
    <name evidence="2" type="ORF">Acor_57900</name>
</gene>
<keyword evidence="1" id="KW-0812">Transmembrane</keyword>
<protein>
    <submittedName>
        <fullName evidence="2">Uncharacterized protein</fullName>
    </submittedName>
</protein>
<keyword evidence="1" id="KW-1133">Transmembrane helix</keyword>
<accession>A0A5M3W4M7</accession>
<evidence type="ECO:0000313" key="3">
    <source>
        <dbReference type="Proteomes" id="UP000334990"/>
    </source>
</evidence>
<sequence length="77" mass="8678">MRVSLRENPQLGLNNWATTIPEALLGTAPAVVYCATGLLLVLIFGVVLPAVWSRYAARRRDARHTLDRLVRLLRRPE</sequence>
<evidence type="ECO:0000256" key="1">
    <source>
        <dbReference type="SAM" id="Phobius"/>
    </source>
</evidence>
<evidence type="ECO:0000313" key="2">
    <source>
        <dbReference type="EMBL" id="GES03724.1"/>
    </source>
</evidence>
<feature type="transmembrane region" description="Helical" evidence="1">
    <location>
        <begin position="30"/>
        <end position="52"/>
    </location>
</feature>
<name>A0A5M3W4M7_9ACTN</name>
<keyword evidence="3" id="KW-1185">Reference proteome</keyword>
<comment type="caution">
    <text evidence="2">The sequence shown here is derived from an EMBL/GenBank/DDBJ whole genome shotgun (WGS) entry which is preliminary data.</text>
</comment>
<dbReference type="Proteomes" id="UP000334990">
    <property type="component" value="Unassembled WGS sequence"/>
</dbReference>
<proteinExistence type="predicted"/>
<dbReference type="RefSeq" id="WP_155339867.1">
    <property type="nucleotide sequence ID" value="NZ_BAAABN010000057.1"/>
</dbReference>
<reference evidence="2 3" key="1">
    <citation type="submission" date="2019-10" db="EMBL/GenBank/DDBJ databases">
        <title>Whole genome shotgun sequence of Acrocarpospora corrugata NBRC 13972.</title>
        <authorList>
            <person name="Ichikawa N."/>
            <person name="Kimura A."/>
            <person name="Kitahashi Y."/>
            <person name="Komaki H."/>
            <person name="Oguchi A."/>
        </authorList>
    </citation>
    <scope>NUCLEOTIDE SEQUENCE [LARGE SCALE GENOMIC DNA]</scope>
    <source>
        <strain evidence="2 3">NBRC 13972</strain>
    </source>
</reference>